<gene>
    <name evidence="2" type="ORF">E2C01_072099</name>
</gene>
<evidence type="ECO:0000256" key="1">
    <source>
        <dbReference type="SAM" id="MobiDB-lite"/>
    </source>
</evidence>
<dbReference type="AlphaFoldDB" id="A0A5B7HX49"/>
<reference evidence="2 3" key="1">
    <citation type="submission" date="2019-05" db="EMBL/GenBank/DDBJ databases">
        <title>Another draft genome of Portunus trituberculatus and its Hox gene families provides insights of decapod evolution.</title>
        <authorList>
            <person name="Jeong J.-H."/>
            <person name="Song I."/>
            <person name="Kim S."/>
            <person name="Choi T."/>
            <person name="Kim D."/>
            <person name="Ryu S."/>
            <person name="Kim W."/>
        </authorList>
    </citation>
    <scope>NUCLEOTIDE SEQUENCE [LARGE SCALE GENOMIC DNA]</scope>
    <source>
        <tissue evidence="2">Muscle</tissue>
    </source>
</reference>
<protein>
    <submittedName>
        <fullName evidence="2">Uncharacterized protein</fullName>
    </submittedName>
</protein>
<organism evidence="2 3">
    <name type="scientific">Portunus trituberculatus</name>
    <name type="common">Swimming crab</name>
    <name type="synonym">Neptunus trituberculatus</name>
    <dbReference type="NCBI Taxonomy" id="210409"/>
    <lineage>
        <taxon>Eukaryota</taxon>
        <taxon>Metazoa</taxon>
        <taxon>Ecdysozoa</taxon>
        <taxon>Arthropoda</taxon>
        <taxon>Crustacea</taxon>
        <taxon>Multicrustacea</taxon>
        <taxon>Malacostraca</taxon>
        <taxon>Eumalacostraca</taxon>
        <taxon>Eucarida</taxon>
        <taxon>Decapoda</taxon>
        <taxon>Pleocyemata</taxon>
        <taxon>Brachyura</taxon>
        <taxon>Eubrachyura</taxon>
        <taxon>Portunoidea</taxon>
        <taxon>Portunidae</taxon>
        <taxon>Portuninae</taxon>
        <taxon>Portunus</taxon>
    </lineage>
</organism>
<proteinExistence type="predicted"/>
<dbReference type="Proteomes" id="UP000324222">
    <property type="component" value="Unassembled WGS sequence"/>
</dbReference>
<comment type="caution">
    <text evidence="2">The sequence shown here is derived from an EMBL/GenBank/DDBJ whole genome shotgun (WGS) entry which is preliminary data.</text>
</comment>
<name>A0A5B7HX49_PORTR</name>
<dbReference type="EMBL" id="VSRR010046335">
    <property type="protein sequence ID" value="MPC77641.1"/>
    <property type="molecule type" value="Genomic_DNA"/>
</dbReference>
<feature type="region of interest" description="Disordered" evidence="1">
    <location>
        <begin position="1"/>
        <end position="42"/>
    </location>
</feature>
<evidence type="ECO:0000313" key="2">
    <source>
        <dbReference type="EMBL" id="MPC77641.1"/>
    </source>
</evidence>
<sequence length="42" mass="4527">MGVTHSLTISSRSQPHSANPHAPPLPPNHDLNLRATTPFCEP</sequence>
<accession>A0A5B7HX49</accession>
<evidence type="ECO:0000313" key="3">
    <source>
        <dbReference type="Proteomes" id="UP000324222"/>
    </source>
</evidence>
<feature type="compositionally biased region" description="Polar residues" evidence="1">
    <location>
        <begin position="1"/>
        <end position="14"/>
    </location>
</feature>
<keyword evidence="3" id="KW-1185">Reference proteome</keyword>